<dbReference type="Gene3D" id="3.40.250.10">
    <property type="entry name" value="Rhodanese-like domain"/>
    <property type="match status" value="1"/>
</dbReference>
<dbReference type="OrthoDB" id="9808735at2"/>
<reference evidence="3 4" key="1">
    <citation type="submission" date="2016-10" db="EMBL/GenBank/DDBJ databases">
        <authorList>
            <person name="de Groot N.N."/>
        </authorList>
    </citation>
    <scope>NUCLEOTIDE SEQUENCE [LARGE SCALE GENOMIC DNA]</scope>
    <source>
        <strain evidence="3 4">DSM 23553</strain>
    </source>
</reference>
<feature type="chain" id="PRO_5011564763" evidence="1">
    <location>
        <begin position="20"/>
        <end position="124"/>
    </location>
</feature>
<dbReference type="SMART" id="SM00450">
    <property type="entry name" value="RHOD"/>
    <property type="match status" value="1"/>
</dbReference>
<dbReference type="EMBL" id="FNUG01000003">
    <property type="protein sequence ID" value="SEE93180.1"/>
    <property type="molecule type" value="Genomic_DNA"/>
</dbReference>
<dbReference type="GO" id="GO:0016740">
    <property type="term" value="F:transferase activity"/>
    <property type="evidence" value="ECO:0007669"/>
    <property type="project" value="UniProtKB-KW"/>
</dbReference>
<feature type="signal peptide" evidence="1">
    <location>
        <begin position="1"/>
        <end position="19"/>
    </location>
</feature>
<protein>
    <submittedName>
        <fullName evidence="3">Rhodanese-related sulfurtransferase</fullName>
    </submittedName>
</protein>
<dbReference type="Proteomes" id="UP000199448">
    <property type="component" value="Unassembled WGS sequence"/>
</dbReference>
<dbReference type="Pfam" id="PF00581">
    <property type="entry name" value="Rhodanese"/>
    <property type="match status" value="1"/>
</dbReference>
<organism evidence="3 4">
    <name type="scientific">Salinimicrobium catena</name>
    <dbReference type="NCBI Taxonomy" id="390640"/>
    <lineage>
        <taxon>Bacteria</taxon>
        <taxon>Pseudomonadati</taxon>
        <taxon>Bacteroidota</taxon>
        <taxon>Flavobacteriia</taxon>
        <taxon>Flavobacteriales</taxon>
        <taxon>Flavobacteriaceae</taxon>
        <taxon>Salinimicrobium</taxon>
    </lineage>
</organism>
<dbReference type="AlphaFoldDB" id="A0A1H5MVJ3"/>
<accession>A0A1H5MVJ3</accession>
<dbReference type="InterPro" id="IPR052367">
    <property type="entry name" value="Thiosulfate_ST/Rhodanese-like"/>
</dbReference>
<keyword evidence="1" id="KW-0732">Signal</keyword>
<sequence length="124" mass="14052">MKKILVAVILFLGVSAAFAQSSAEISVIEVKEYDQKIKKKEVQLVDVRTPEEFKEGHIKGARNIDFFSEDFIEQFQGMEKNEPLYIYCRSGNRSAKASKKLSKAGFKKIIDLEGGYKAWAAEKK</sequence>
<dbReference type="STRING" id="390640.SAMN04488034_103128"/>
<dbReference type="RefSeq" id="WP_093113079.1">
    <property type="nucleotide sequence ID" value="NZ_FNGG01000003.1"/>
</dbReference>
<name>A0A1H5MVJ3_9FLAO</name>
<evidence type="ECO:0000313" key="3">
    <source>
        <dbReference type="EMBL" id="SEE93180.1"/>
    </source>
</evidence>
<keyword evidence="3" id="KW-0808">Transferase</keyword>
<dbReference type="PANTHER" id="PTHR45431:SF3">
    <property type="entry name" value="RHODANESE-LIKE DOMAIN-CONTAINING PROTEIN 15, CHLOROPLASTIC"/>
    <property type="match status" value="1"/>
</dbReference>
<gene>
    <name evidence="3" type="ORF">SAMN04488034_103128</name>
</gene>
<dbReference type="SUPFAM" id="SSF52821">
    <property type="entry name" value="Rhodanese/Cell cycle control phosphatase"/>
    <property type="match status" value="1"/>
</dbReference>
<evidence type="ECO:0000256" key="1">
    <source>
        <dbReference type="SAM" id="SignalP"/>
    </source>
</evidence>
<feature type="domain" description="Rhodanese" evidence="2">
    <location>
        <begin position="38"/>
        <end position="124"/>
    </location>
</feature>
<evidence type="ECO:0000259" key="2">
    <source>
        <dbReference type="PROSITE" id="PS50206"/>
    </source>
</evidence>
<dbReference type="InterPro" id="IPR036873">
    <property type="entry name" value="Rhodanese-like_dom_sf"/>
</dbReference>
<dbReference type="CDD" id="cd00158">
    <property type="entry name" value="RHOD"/>
    <property type="match status" value="1"/>
</dbReference>
<dbReference type="PANTHER" id="PTHR45431">
    <property type="entry name" value="RHODANESE-LIKE DOMAIN-CONTAINING PROTEIN 15, CHLOROPLASTIC"/>
    <property type="match status" value="1"/>
</dbReference>
<dbReference type="InterPro" id="IPR001763">
    <property type="entry name" value="Rhodanese-like_dom"/>
</dbReference>
<keyword evidence="4" id="KW-1185">Reference proteome</keyword>
<evidence type="ECO:0000313" key="4">
    <source>
        <dbReference type="Proteomes" id="UP000199448"/>
    </source>
</evidence>
<dbReference type="PROSITE" id="PS50206">
    <property type="entry name" value="RHODANESE_3"/>
    <property type="match status" value="1"/>
</dbReference>
<proteinExistence type="predicted"/>